<keyword evidence="1" id="KW-1133">Transmembrane helix</keyword>
<dbReference type="SUPFAM" id="SSF52833">
    <property type="entry name" value="Thioredoxin-like"/>
    <property type="match status" value="1"/>
</dbReference>
<accession>A0A2N0Z5M7</accession>
<dbReference type="EMBL" id="PISE01000010">
    <property type="protein sequence ID" value="PKG24811.1"/>
    <property type="molecule type" value="Genomic_DNA"/>
</dbReference>
<comment type="caution">
    <text evidence="3">The sequence shown here is derived from an EMBL/GenBank/DDBJ whole genome shotgun (WGS) entry which is preliminary data.</text>
</comment>
<feature type="transmembrane region" description="Helical" evidence="1">
    <location>
        <begin position="6"/>
        <end position="25"/>
    </location>
</feature>
<keyword evidence="1" id="KW-0812">Transmembrane</keyword>
<dbReference type="OrthoDB" id="32134at2"/>
<evidence type="ECO:0000313" key="3">
    <source>
        <dbReference type="EMBL" id="PKG24811.1"/>
    </source>
</evidence>
<protein>
    <recommendedName>
        <fullName evidence="2">Thioredoxin-like fold domain-containing protein</fullName>
    </recommendedName>
</protein>
<reference evidence="3 4" key="1">
    <citation type="journal article" date="2003" name="Int. J. Syst. Evol. Microbiol.">
        <title>Bacillus nealsonii sp. nov., isolated from a spacecraft-assembly facility, whose spores are gamma-radiation resistant.</title>
        <authorList>
            <person name="Venkateswaran K."/>
            <person name="Kempf M."/>
            <person name="Chen F."/>
            <person name="Satomi M."/>
            <person name="Nicholson W."/>
            <person name="Kern R."/>
        </authorList>
    </citation>
    <scope>NUCLEOTIDE SEQUENCE [LARGE SCALE GENOMIC DNA]</scope>
    <source>
        <strain evidence="3 4">FO-92</strain>
    </source>
</reference>
<dbReference type="Gene3D" id="3.40.30.10">
    <property type="entry name" value="Glutaredoxin"/>
    <property type="match status" value="1"/>
</dbReference>
<evidence type="ECO:0000313" key="4">
    <source>
        <dbReference type="Proteomes" id="UP000233375"/>
    </source>
</evidence>
<keyword evidence="4" id="KW-1185">Reference proteome</keyword>
<dbReference type="InterPro" id="IPR012336">
    <property type="entry name" value="Thioredoxin-like_fold"/>
</dbReference>
<dbReference type="Proteomes" id="UP000233375">
    <property type="component" value="Unassembled WGS sequence"/>
</dbReference>
<name>A0A2N0Z5M7_9BACI</name>
<sequence length="200" mass="22794">MKKPIIMISILLAIIFICFLGIWLLTSQKTNSIDDIEKIEAKNIFSQKGEEEYIVYFWQSTCSYCKQIEEEVLSFDKTGNIPIFIVDMRESTNAKSWYDWEGHHKKYDKVIGKVENGKEVLNKGMNIKEYTNHKEIAWGIETTEANQIIAKHNTAYGNEAPASVEEIEITGTPTMIKIKDGKVTKYAVGVNETLSLMTGK</sequence>
<dbReference type="AlphaFoldDB" id="A0A2N0Z5M7"/>
<organism evidence="3 4">
    <name type="scientific">Niallia nealsonii</name>
    <dbReference type="NCBI Taxonomy" id="115979"/>
    <lineage>
        <taxon>Bacteria</taxon>
        <taxon>Bacillati</taxon>
        <taxon>Bacillota</taxon>
        <taxon>Bacilli</taxon>
        <taxon>Bacillales</taxon>
        <taxon>Bacillaceae</taxon>
        <taxon>Niallia</taxon>
    </lineage>
</organism>
<gene>
    <name evidence="3" type="ORF">CWS01_04425</name>
</gene>
<dbReference type="RefSeq" id="WP_101175841.1">
    <property type="nucleotide sequence ID" value="NZ_PISE01000010.1"/>
</dbReference>
<keyword evidence="1" id="KW-0472">Membrane</keyword>
<dbReference type="Pfam" id="PF13098">
    <property type="entry name" value="Thioredoxin_2"/>
    <property type="match status" value="1"/>
</dbReference>
<evidence type="ECO:0000259" key="2">
    <source>
        <dbReference type="Pfam" id="PF13098"/>
    </source>
</evidence>
<proteinExistence type="predicted"/>
<evidence type="ECO:0000256" key="1">
    <source>
        <dbReference type="SAM" id="Phobius"/>
    </source>
</evidence>
<dbReference type="InterPro" id="IPR036249">
    <property type="entry name" value="Thioredoxin-like_sf"/>
</dbReference>
<feature type="domain" description="Thioredoxin-like fold" evidence="2">
    <location>
        <begin position="48"/>
        <end position="185"/>
    </location>
</feature>